<dbReference type="FunFam" id="3.30.160.60:FF:002604">
    <property type="entry name" value="Zinc finger protein 715"/>
    <property type="match status" value="1"/>
</dbReference>
<keyword evidence="10" id="KW-0539">Nucleus</keyword>
<evidence type="ECO:0000256" key="14">
    <source>
        <dbReference type="SAM" id="MobiDB-lite"/>
    </source>
</evidence>
<feature type="domain" description="C2H2-type" evidence="15">
    <location>
        <begin position="281"/>
        <end position="308"/>
    </location>
</feature>
<evidence type="ECO:0000256" key="4">
    <source>
        <dbReference type="ARBA" id="ARBA00022737"/>
    </source>
</evidence>
<dbReference type="GO" id="GO:0003677">
    <property type="term" value="F:DNA binding"/>
    <property type="evidence" value="ECO:0007669"/>
    <property type="project" value="UniProtKB-UniRule"/>
</dbReference>
<dbReference type="Pfam" id="PF05485">
    <property type="entry name" value="THAP"/>
    <property type="match status" value="1"/>
</dbReference>
<dbReference type="InterPro" id="IPR006612">
    <property type="entry name" value="THAP_Znf"/>
</dbReference>
<evidence type="ECO:0000256" key="6">
    <source>
        <dbReference type="ARBA" id="ARBA00022833"/>
    </source>
</evidence>
<feature type="compositionally biased region" description="Low complexity" evidence="14">
    <location>
        <begin position="201"/>
        <end position="215"/>
    </location>
</feature>
<evidence type="ECO:0000256" key="11">
    <source>
        <dbReference type="PROSITE-ProRule" id="PRU00042"/>
    </source>
</evidence>
<dbReference type="SMART" id="SM01047">
    <property type="entry name" value="C1_4"/>
    <property type="match status" value="1"/>
</dbReference>
<evidence type="ECO:0000256" key="13">
    <source>
        <dbReference type="SAM" id="Coils"/>
    </source>
</evidence>
<accession>A0A6P3VKU4</accession>
<keyword evidence="5 11" id="KW-0863">Zinc-finger</keyword>
<comment type="subcellular location">
    <subcellularLocation>
        <location evidence="1">Nucleus</location>
    </subcellularLocation>
</comment>
<dbReference type="SMART" id="SM00980">
    <property type="entry name" value="THAP"/>
    <property type="match status" value="1"/>
</dbReference>
<feature type="domain" description="C2H2-type" evidence="15">
    <location>
        <begin position="253"/>
        <end position="280"/>
    </location>
</feature>
<feature type="domain" description="C2H2-type" evidence="15">
    <location>
        <begin position="309"/>
        <end position="336"/>
    </location>
</feature>
<evidence type="ECO:0000313" key="18">
    <source>
        <dbReference type="RefSeq" id="XP_012674565.2"/>
    </source>
</evidence>
<keyword evidence="4" id="KW-0677">Repeat</keyword>
<keyword evidence="6" id="KW-0862">Zinc</keyword>
<dbReference type="InterPro" id="IPR004595">
    <property type="entry name" value="TFIIH_C1-like_dom"/>
</dbReference>
<dbReference type="SMART" id="SM00692">
    <property type="entry name" value="DM3"/>
    <property type="match status" value="1"/>
</dbReference>
<dbReference type="PROSITE" id="PS00028">
    <property type="entry name" value="ZINC_FINGER_C2H2_1"/>
    <property type="match status" value="7"/>
</dbReference>
<evidence type="ECO:0000256" key="1">
    <source>
        <dbReference type="ARBA" id="ARBA00004123"/>
    </source>
</evidence>
<evidence type="ECO:0000256" key="7">
    <source>
        <dbReference type="ARBA" id="ARBA00023015"/>
    </source>
</evidence>
<dbReference type="RefSeq" id="XP_012674565.2">
    <property type="nucleotide sequence ID" value="XM_012819111.2"/>
</dbReference>
<dbReference type="PROSITE" id="PS50950">
    <property type="entry name" value="ZF_THAP"/>
    <property type="match status" value="1"/>
</dbReference>
<dbReference type="GO" id="GO:0008270">
    <property type="term" value="F:zinc ion binding"/>
    <property type="evidence" value="ECO:0007669"/>
    <property type="project" value="UniProtKB-KW"/>
</dbReference>
<feature type="domain" description="C2H2-type" evidence="15">
    <location>
        <begin position="421"/>
        <end position="448"/>
    </location>
</feature>
<feature type="domain" description="C2H2-type" evidence="15">
    <location>
        <begin position="393"/>
        <end position="420"/>
    </location>
</feature>
<dbReference type="FunFam" id="3.30.160.60:FF:002343">
    <property type="entry name" value="Zinc finger protein 33A"/>
    <property type="match status" value="3"/>
</dbReference>
<dbReference type="InterPro" id="IPR038441">
    <property type="entry name" value="THAP_Znf_sf"/>
</dbReference>
<dbReference type="GO" id="GO:0006281">
    <property type="term" value="P:DNA repair"/>
    <property type="evidence" value="ECO:0007669"/>
    <property type="project" value="InterPro"/>
</dbReference>
<evidence type="ECO:0000313" key="17">
    <source>
        <dbReference type="Proteomes" id="UP000515152"/>
    </source>
</evidence>
<dbReference type="KEGG" id="char:105892798"/>
<evidence type="ECO:0000256" key="8">
    <source>
        <dbReference type="ARBA" id="ARBA00023125"/>
    </source>
</evidence>
<proteinExistence type="inferred from homology"/>
<dbReference type="FunFam" id="3.30.160.60:FF:000151">
    <property type="entry name" value="Zinc finger and SCAN domain-containing 21"/>
    <property type="match status" value="1"/>
</dbReference>
<keyword evidence="17" id="KW-1185">Reference proteome</keyword>
<dbReference type="InterPro" id="IPR050758">
    <property type="entry name" value="Znf_C2H2-type"/>
</dbReference>
<feature type="domain" description="C2H2-type" evidence="15">
    <location>
        <begin position="365"/>
        <end position="392"/>
    </location>
</feature>
<organism evidence="17 18">
    <name type="scientific">Clupea harengus</name>
    <name type="common">Atlantic herring</name>
    <dbReference type="NCBI Taxonomy" id="7950"/>
    <lineage>
        <taxon>Eukaryota</taxon>
        <taxon>Metazoa</taxon>
        <taxon>Chordata</taxon>
        <taxon>Craniata</taxon>
        <taxon>Vertebrata</taxon>
        <taxon>Euteleostomi</taxon>
        <taxon>Actinopterygii</taxon>
        <taxon>Neopterygii</taxon>
        <taxon>Teleostei</taxon>
        <taxon>Clupei</taxon>
        <taxon>Clupeiformes</taxon>
        <taxon>Clupeoidei</taxon>
        <taxon>Clupeidae</taxon>
        <taxon>Clupea</taxon>
    </lineage>
</organism>
<evidence type="ECO:0000256" key="12">
    <source>
        <dbReference type="PROSITE-ProRule" id="PRU00309"/>
    </source>
</evidence>
<dbReference type="FunFam" id="3.30.160.60:FF:000358">
    <property type="entry name" value="zinc finger protein 24"/>
    <property type="match status" value="1"/>
</dbReference>
<dbReference type="SMART" id="SM00355">
    <property type="entry name" value="ZnF_C2H2"/>
    <property type="match status" value="8"/>
</dbReference>
<feature type="domain" description="THAP-type" evidence="16">
    <location>
        <begin position="1"/>
        <end position="83"/>
    </location>
</feature>
<evidence type="ECO:0000256" key="9">
    <source>
        <dbReference type="ARBA" id="ARBA00023163"/>
    </source>
</evidence>
<dbReference type="Proteomes" id="UP000515152">
    <property type="component" value="Chromosome 23"/>
</dbReference>
<keyword evidence="13" id="KW-0175">Coiled coil</keyword>
<dbReference type="InterPro" id="IPR013087">
    <property type="entry name" value="Znf_C2H2_type"/>
</dbReference>
<gene>
    <name evidence="18" type="primary">LOC105892798</name>
</gene>
<evidence type="ECO:0000256" key="2">
    <source>
        <dbReference type="ARBA" id="ARBA00006991"/>
    </source>
</evidence>
<dbReference type="OrthoDB" id="7312725at2759"/>
<dbReference type="SUPFAM" id="SSF57667">
    <property type="entry name" value="beta-beta-alpha zinc fingers"/>
    <property type="match status" value="4"/>
</dbReference>
<dbReference type="AlphaFoldDB" id="A0A6P3VKU4"/>
<dbReference type="PANTHER" id="PTHR23234">
    <property type="entry name" value="ZNF44 PROTEIN"/>
    <property type="match status" value="1"/>
</dbReference>
<dbReference type="SUPFAM" id="SSF57716">
    <property type="entry name" value="Glucocorticoid receptor-like (DNA-binding domain)"/>
    <property type="match status" value="1"/>
</dbReference>
<keyword evidence="9" id="KW-0804">Transcription</keyword>
<dbReference type="PROSITE" id="PS50157">
    <property type="entry name" value="ZINC_FINGER_C2H2_2"/>
    <property type="match status" value="8"/>
</dbReference>
<dbReference type="Pfam" id="PF00096">
    <property type="entry name" value="zf-C2H2"/>
    <property type="match status" value="8"/>
</dbReference>
<comment type="similarity">
    <text evidence="2">Belongs to the krueppel C2H2-type zinc-finger protein family.</text>
</comment>
<dbReference type="GeneID" id="105892798"/>
<dbReference type="PANTHER" id="PTHR23234:SF10">
    <property type="entry name" value="RIKEN CDNA 6720489N17 GENE-RELATED"/>
    <property type="match status" value="1"/>
</dbReference>
<keyword evidence="3" id="KW-0479">Metal-binding</keyword>
<evidence type="ECO:0000259" key="15">
    <source>
        <dbReference type="PROSITE" id="PS50157"/>
    </source>
</evidence>
<dbReference type="Gene3D" id="6.20.210.20">
    <property type="entry name" value="THAP domain"/>
    <property type="match status" value="1"/>
</dbReference>
<feature type="domain" description="C2H2-type" evidence="15">
    <location>
        <begin position="337"/>
        <end position="364"/>
    </location>
</feature>
<feature type="coiled-coil region" evidence="13">
    <location>
        <begin position="141"/>
        <end position="171"/>
    </location>
</feature>
<feature type="region of interest" description="Disordered" evidence="14">
    <location>
        <begin position="195"/>
        <end position="218"/>
    </location>
</feature>
<name>A0A6P3VKU4_CLUHA</name>
<dbReference type="InterPro" id="IPR036236">
    <property type="entry name" value="Znf_C2H2_sf"/>
</dbReference>
<evidence type="ECO:0000256" key="5">
    <source>
        <dbReference type="ARBA" id="ARBA00022771"/>
    </source>
</evidence>
<evidence type="ECO:0000256" key="10">
    <source>
        <dbReference type="ARBA" id="ARBA00023242"/>
    </source>
</evidence>
<keyword evidence="7" id="KW-0805">Transcription regulation</keyword>
<sequence>MPQSCSAWGCTALRTVEARSRGITFHKFPKEKQLRKQWEVAVKRDNFSSTFHSVLCSQHFQPEAFDRTGQTVRIRDGAKPSVFNFPTHLQREVATRTTKTSIKAEESLSLDVSLPLPLQDTEPLPNVEHTYAMPASPTDLKTKLSEALARVESLEKELKNTKAREQRAKKIVHGLLEELRGKNLMNEELKQRLDFYSGKGSSPSSSEFPASPSISHTETEKSNTYSCSLCGKTFHVWSELRLHHCAHTGERPYRCSRCVKRFSNVGSFKRHQRSQTGEKSYSCSQCGKSFCLEGDLRRHQRIHTTERPYSCSQCGKSFIQEGSLKLHQRIHTGERPYPCTECDRKFMDAGTLKSHTRIHTGERPYPCTQCDRKFITARTLKRHQHVHTGERPYQCTQCDRKYITARTLKLHQHVHTGQKPYSCSQCGKSFTQAGTLKKHQRIHTVERPCS</sequence>
<dbReference type="GO" id="GO:0005634">
    <property type="term" value="C:nucleus"/>
    <property type="evidence" value="ECO:0007669"/>
    <property type="project" value="UniProtKB-SubCell"/>
</dbReference>
<dbReference type="Gene3D" id="3.30.160.60">
    <property type="entry name" value="Classic Zinc Finger"/>
    <property type="match status" value="8"/>
</dbReference>
<evidence type="ECO:0000256" key="3">
    <source>
        <dbReference type="ARBA" id="ARBA00022723"/>
    </source>
</evidence>
<evidence type="ECO:0000259" key="16">
    <source>
        <dbReference type="PROSITE" id="PS50950"/>
    </source>
</evidence>
<protein>
    <submittedName>
        <fullName evidence="18">Zinc finger protein 271-like</fullName>
    </submittedName>
</protein>
<feature type="domain" description="C2H2-type" evidence="15">
    <location>
        <begin position="225"/>
        <end position="252"/>
    </location>
</feature>
<keyword evidence="8 12" id="KW-0238">DNA-binding</keyword>
<dbReference type="FunFam" id="3.30.160.60:FF:001290">
    <property type="entry name" value="Zinc finger 45-like"/>
    <property type="match status" value="1"/>
</dbReference>
<reference evidence="18" key="1">
    <citation type="submission" date="2025-08" db="UniProtKB">
        <authorList>
            <consortium name="RefSeq"/>
        </authorList>
    </citation>
    <scope>IDENTIFICATION</scope>
</reference>